<dbReference type="CDD" id="cd00118">
    <property type="entry name" value="LysM"/>
    <property type="match status" value="1"/>
</dbReference>
<keyword evidence="7" id="KW-0456">Lyase</keyword>
<evidence type="ECO:0000256" key="4">
    <source>
        <dbReference type="ARBA" id="ARBA00022723"/>
    </source>
</evidence>
<dbReference type="PANTHER" id="PTHR40088:SF1">
    <property type="entry name" value="PECTATE LYASE PEL9"/>
    <property type="match status" value="1"/>
</dbReference>
<dbReference type="Gene3D" id="2.60.40.3630">
    <property type="match status" value="4"/>
</dbReference>
<dbReference type="Pfam" id="PF01476">
    <property type="entry name" value="LysM"/>
    <property type="match status" value="1"/>
</dbReference>
<sequence length="1531" mass="168573">MLTLERVPTICLLVLSLLLVSIIVCAEDQMISISSDWQGSIFGNVGGQDKITTQNFEITENSDRTVKLRSSNNKGKIESKSEGIAYYFKEVPADANFEFSATATVESFTMNNQVSFGLMLRDKVLYNQSNKEDIGYTLASGILNAKKDIPKVGFYRTAKGQSKVGELVNDAIPSSGSVYNISIKKSGNTYVLKFGNEEPVIINDFDGFESGKLFAGLYTARNTTVTFSNISLSIEGEFSDWQKSIFGNVGGQDKITEENFEIREKSDGSVKLRSSNNKGKIESKSEGIAYYFKETNANTNFEITAKAKVESFTINNQVSFGLMVRDKVLYNQSNKHDIGYALAAGILNAKKDVPKTGFYRTAKGQTKIGELVNEAVPSAGAVYDLSIKKSGNTYVLKFGNEDPVVVANFDGFVGSTRYVGLYTARNTAVTFSDIKINVDTRKVTDLKVDTAAMKTDYLLEQKLDLTGLKVTAEFSDGAQKVLSQDDYIVAGFDSSVVGTNTITINYNGVTTTTDLKINPLTCTALKIKYYPAKTDYYKGDSFDPEGFAVIAEYNNGYKVEELRSDQYTFFIEGKSVTGKEYLFNSSGEKLVTVRSTETPSTATSFKVNVNSAEIAGLEISKAPKKSLYFLGDKLDLSGMTVYARYSDDTKVRLSKDEYSLTPLDTRTAGQKEVIISYKGETAELNLTVKRRELRGIEVTDYPKTTFYLGEDFTSRGLEVSKVYDNLDREVLASYNYKVNVSNFDNSKVGVYQIKIIPDNNSIAPITYPVTVRKQKKYEWKYTRFGQSTDQENDFANVKADGTIEVASINGRGKVATDHDGISFYYTVIDAKKDNFVLSADIKVIEYAKTPHDGQEGFGIMARDAIGEFDDTGVFASNIVGVGGFSGGTKDPNGTQLFMRTGVESPDGAGSNGLSSMMIKEERPTTSNTYPSKKYRLTLAKTNSGYVGRLNDGKEVTLFKPQLLNFQNSKIYLGFFAARVGHIEVSNVDFRVSAAKTDAPKVEPPKKAVTPTFDFLSLEKTSKTDYKLLLESNVNGTVVVKQDRKVIAKDKALKADQEFSIDTEIAKNAKTNFSVIFLPDDTQYLTSYDKLVKNYTVEMKTYNENGNIYVSPTAKADGTGTLDNPLDLDIAINFVRAGQKIILLDGRYVRNSILDIKKHNSGTAKARKYLVAAPNARPIIDFAKKTEGVLLSGDYWHVKGIEFTRSAPNKRGFVVGGNHNIIEECLFYENGDTGLQISRTDYTEYDKSKWPSYNLILNSTSFDNADPSNNNADGFAAKLTSGVGNVFRGCISHNNIDDGWDLYTKVGTGAIGAVRIEKSIAYNNGTLTDGTVGDGDKNGFKLGGEGVHVAHIITQSIAFGNGAVGFTSNSNPGVIAINNIGFNNAGANIDFSSYKGIELDFKIDGFISLSTKKIEADSYPKELEAANNYMFNGSVSENKFGERITEEDFVSVNPKLPFKRDAQGNILLGDFLKPIESKSANRGYQIYLVKYGDTLSQIAVDYGLWWPELARLNHLENPDLIYPGDEIKVPIN</sequence>
<evidence type="ECO:0000259" key="9">
    <source>
        <dbReference type="PROSITE" id="PS51782"/>
    </source>
</evidence>
<keyword evidence="4" id="KW-0479">Metal-binding</keyword>
<keyword evidence="5" id="KW-0732">Signal</keyword>
<dbReference type="Gene3D" id="2.160.20.10">
    <property type="entry name" value="Single-stranded right-handed beta-helix, Pectin lyase-like"/>
    <property type="match status" value="1"/>
</dbReference>
<evidence type="ECO:0000313" key="11">
    <source>
        <dbReference type="Proteomes" id="UP000219573"/>
    </source>
</evidence>
<evidence type="ECO:0000256" key="6">
    <source>
        <dbReference type="ARBA" id="ARBA00022837"/>
    </source>
</evidence>
<keyword evidence="3" id="KW-0964">Secreted</keyword>
<dbReference type="InterPro" id="IPR036779">
    <property type="entry name" value="LysM_dom_sf"/>
</dbReference>
<dbReference type="EMBL" id="OBDZ01000005">
    <property type="protein sequence ID" value="SNY19605.1"/>
    <property type="molecule type" value="Genomic_DNA"/>
</dbReference>
<comment type="similarity">
    <text evidence="8">Belongs to the polysaccharide lyase 9 family.</text>
</comment>
<evidence type="ECO:0000256" key="5">
    <source>
        <dbReference type="ARBA" id="ARBA00022729"/>
    </source>
</evidence>
<dbReference type="GO" id="GO:0016837">
    <property type="term" value="F:carbon-oxygen lyase activity, acting on polysaccharides"/>
    <property type="evidence" value="ECO:0007669"/>
    <property type="project" value="TreeGrafter"/>
</dbReference>
<dbReference type="InterPro" id="IPR022038">
    <property type="entry name" value="Ig-like_bact"/>
</dbReference>
<name>A0A285G7V5_9FIRM</name>
<dbReference type="SUPFAM" id="SSF54106">
    <property type="entry name" value="LysM domain"/>
    <property type="match status" value="1"/>
</dbReference>
<evidence type="ECO:0000256" key="1">
    <source>
        <dbReference type="ARBA" id="ARBA00001913"/>
    </source>
</evidence>
<evidence type="ECO:0000256" key="2">
    <source>
        <dbReference type="ARBA" id="ARBA00004613"/>
    </source>
</evidence>
<dbReference type="RefSeq" id="WP_097016977.1">
    <property type="nucleotide sequence ID" value="NZ_OBDZ01000005.1"/>
</dbReference>
<dbReference type="InterPro" id="IPR018392">
    <property type="entry name" value="LysM"/>
</dbReference>
<evidence type="ECO:0000256" key="8">
    <source>
        <dbReference type="ARBA" id="ARBA00038263"/>
    </source>
</evidence>
<dbReference type="Pfam" id="PF25849">
    <property type="entry name" value="PelX_N"/>
    <property type="match status" value="3"/>
</dbReference>
<dbReference type="InterPro" id="IPR012334">
    <property type="entry name" value="Pectin_lyas_fold"/>
</dbReference>
<accession>A0A285G7V5</accession>
<dbReference type="PANTHER" id="PTHR40088">
    <property type="entry name" value="PECTATE LYASE (EUROFUNG)"/>
    <property type="match status" value="1"/>
</dbReference>
<dbReference type="SMART" id="SM00257">
    <property type="entry name" value="LysM"/>
    <property type="match status" value="1"/>
</dbReference>
<organism evidence="10 11">
    <name type="scientific">Orenia metallireducens</name>
    <dbReference type="NCBI Taxonomy" id="1413210"/>
    <lineage>
        <taxon>Bacteria</taxon>
        <taxon>Bacillati</taxon>
        <taxon>Bacillota</taxon>
        <taxon>Clostridia</taxon>
        <taxon>Halanaerobiales</taxon>
        <taxon>Halobacteroidaceae</taxon>
        <taxon>Orenia</taxon>
    </lineage>
</organism>
<keyword evidence="6" id="KW-0106">Calcium</keyword>
<protein>
    <submittedName>
        <fullName evidence="10">Ig-like domain (Group 3)</fullName>
    </submittedName>
</protein>
<proteinExistence type="inferred from homology"/>
<evidence type="ECO:0000256" key="3">
    <source>
        <dbReference type="ARBA" id="ARBA00022525"/>
    </source>
</evidence>
<comment type="cofactor">
    <cofactor evidence="1">
        <name>Ca(2+)</name>
        <dbReference type="ChEBI" id="CHEBI:29108"/>
    </cofactor>
</comment>
<feature type="domain" description="LysM" evidence="9">
    <location>
        <begin position="1484"/>
        <end position="1528"/>
    </location>
</feature>
<dbReference type="InterPro" id="IPR052052">
    <property type="entry name" value="Polysaccharide_Lyase_9"/>
</dbReference>
<dbReference type="Pfam" id="PF07523">
    <property type="entry name" value="Big_3"/>
    <property type="match status" value="4"/>
</dbReference>
<gene>
    <name evidence="10" type="ORF">SAMN06265827_105155</name>
</gene>
<dbReference type="InterPro" id="IPR058863">
    <property type="entry name" value="PelX-like_Ig"/>
</dbReference>
<dbReference type="InterPro" id="IPR011050">
    <property type="entry name" value="Pectin_lyase_fold/virulence"/>
</dbReference>
<dbReference type="GO" id="GO:0005576">
    <property type="term" value="C:extracellular region"/>
    <property type="evidence" value="ECO:0007669"/>
    <property type="project" value="UniProtKB-SubCell"/>
</dbReference>
<dbReference type="GO" id="GO:0046872">
    <property type="term" value="F:metal ion binding"/>
    <property type="evidence" value="ECO:0007669"/>
    <property type="project" value="UniProtKB-KW"/>
</dbReference>
<dbReference type="Proteomes" id="UP000219573">
    <property type="component" value="Unassembled WGS sequence"/>
</dbReference>
<evidence type="ECO:0000313" key="10">
    <source>
        <dbReference type="EMBL" id="SNY19605.1"/>
    </source>
</evidence>
<comment type="subcellular location">
    <subcellularLocation>
        <location evidence="2">Secreted</location>
    </subcellularLocation>
</comment>
<dbReference type="SUPFAM" id="SSF51126">
    <property type="entry name" value="Pectin lyase-like"/>
    <property type="match status" value="1"/>
</dbReference>
<dbReference type="InterPro" id="IPR058953">
    <property type="entry name" value="PelX-like_N"/>
</dbReference>
<dbReference type="Pfam" id="PF25850">
    <property type="entry name" value="PelX_Ig"/>
    <property type="match status" value="1"/>
</dbReference>
<reference evidence="11" key="1">
    <citation type="submission" date="2017-09" db="EMBL/GenBank/DDBJ databases">
        <authorList>
            <person name="Varghese N."/>
            <person name="Submissions S."/>
        </authorList>
    </citation>
    <scope>NUCLEOTIDE SEQUENCE [LARGE SCALE GENOMIC DNA]</scope>
    <source>
        <strain evidence="11">MSL47</strain>
    </source>
</reference>
<evidence type="ECO:0000256" key="7">
    <source>
        <dbReference type="ARBA" id="ARBA00023239"/>
    </source>
</evidence>
<dbReference type="PROSITE" id="PS51782">
    <property type="entry name" value="LYSM"/>
    <property type="match status" value="1"/>
</dbReference>
<keyword evidence="11" id="KW-1185">Reference proteome</keyword>